<feature type="transmembrane region" description="Helical" evidence="1">
    <location>
        <begin position="320"/>
        <end position="338"/>
    </location>
</feature>
<dbReference type="AlphaFoldDB" id="A0A7D7QJE8"/>
<dbReference type="Pfam" id="PF00535">
    <property type="entry name" value="Glycos_transf_2"/>
    <property type="match status" value="1"/>
</dbReference>
<dbReference type="PANTHER" id="PTHR10859:SF91">
    <property type="entry name" value="DOLICHYL-PHOSPHATE BETA-GLUCOSYLTRANSFERASE"/>
    <property type="match status" value="1"/>
</dbReference>
<reference evidence="7" key="2">
    <citation type="submission" date="2020-07" db="EMBL/GenBank/DDBJ databases">
        <title>Flavobacterium sp. xlx-214.</title>
        <authorList>
            <person name="Yang C."/>
        </authorList>
    </citation>
    <scope>NUCLEOTIDE SEQUENCE [LARGE SCALE GENOMIC DNA]</scope>
    <source>
        <strain evidence="7">CX-624</strain>
    </source>
</reference>
<evidence type="ECO:0000259" key="3">
    <source>
        <dbReference type="Pfam" id="PF09835"/>
    </source>
</evidence>
<dbReference type="EMBL" id="JACEUX010000002">
    <property type="protein sequence ID" value="MBA5247250.1"/>
    <property type="molecule type" value="Genomic_DNA"/>
</dbReference>
<reference evidence="5 6" key="1">
    <citation type="submission" date="2020-07" db="EMBL/GenBank/DDBJ databases">
        <title>Chryseobacterium sp.cx-624.</title>
        <authorList>
            <person name="Yang C."/>
        </authorList>
    </citation>
    <scope>NUCLEOTIDE SEQUENCE [LARGE SCALE GENOMIC DNA]</scope>
    <source>
        <strain evidence="6">cx-624</strain>
        <strain evidence="5">Cx-624</strain>
    </source>
</reference>
<keyword evidence="1" id="KW-1133">Transmembrane helix</keyword>
<evidence type="ECO:0000313" key="5">
    <source>
        <dbReference type="EMBL" id="QMS97425.1"/>
    </source>
</evidence>
<feature type="transmembrane region" description="Helical" evidence="1">
    <location>
        <begin position="276"/>
        <end position="300"/>
    </location>
</feature>
<protein>
    <submittedName>
        <fullName evidence="5">DUF2062 domain-containing protein</fullName>
    </submittedName>
</protein>
<dbReference type="RefSeq" id="WP_181887338.1">
    <property type="nucleotide sequence ID" value="NZ_CP059472.1"/>
</dbReference>
<dbReference type="Proteomes" id="UP000515349">
    <property type="component" value="Chromosome"/>
</dbReference>
<evidence type="ECO:0000259" key="2">
    <source>
        <dbReference type="Pfam" id="PF00535"/>
    </source>
</evidence>
<dbReference type="Gene3D" id="3.90.550.10">
    <property type="entry name" value="Spore Coat Polysaccharide Biosynthesis Protein SpsA, Chain A"/>
    <property type="match status" value="1"/>
</dbReference>
<evidence type="ECO:0000313" key="7">
    <source>
        <dbReference type="Proteomes" id="UP000539710"/>
    </source>
</evidence>
<evidence type="ECO:0000313" key="6">
    <source>
        <dbReference type="Proteomes" id="UP000515349"/>
    </source>
</evidence>
<proteinExistence type="predicted"/>
<name>A0A7D7QJE8_9FLAO</name>
<keyword evidence="7" id="KW-1185">Reference proteome</keyword>
<evidence type="ECO:0000313" key="4">
    <source>
        <dbReference type="EMBL" id="MBA5247250.1"/>
    </source>
</evidence>
<feature type="transmembrane region" description="Helical" evidence="1">
    <location>
        <begin position="359"/>
        <end position="382"/>
    </location>
</feature>
<feature type="domain" description="Glycosyltransferase 2-like" evidence="2">
    <location>
        <begin position="16"/>
        <end position="123"/>
    </location>
</feature>
<dbReference type="InterPro" id="IPR018639">
    <property type="entry name" value="DUF2062"/>
</dbReference>
<keyword evidence="1" id="KW-0812">Transmembrane</keyword>
<keyword evidence="1" id="KW-0472">Membrane</keyword>
<dbReference type="CDD" id="cd04179">
    <property type="entry name" value="DPM_DPG-synthase_like"/>
    <property type="match status" value="1"/>
</dbReference>
<dbReference type="InterPro" id="IPR001173">
    <property type="entry name" value="Glyco_trans_2-like"/>
</dbReference>
<dbReference type="GO" id="GO:0006487">
    <property type="term" value="P:protein N-linked glycosylation"/>
    <property type="evidence" value="ECO:0007669"/>
    <property type="project" value="TreeGrafter"/>
</dbReference>
<dbReference type="EMBL" id="CP059472">
    <property type="protein sequence ID" value="QMS97425.1"/>
    <property type="molecule type" value="Genomic_DNA"/>
</dbReference>
<feature type="transmembrane region" description="Helical" evidence="1">
    <location>
        <begin position="222"/>
        <end position="241"/>
    </location>
</feature>
<dbReference type="KEGG" id="cbau:H1R16_06715"/>
<reference evidence="4" key="3">
    <citation type="submission" date="2020-07" db="EMBL/GenBank/DDBJ databases">
        <authorList>
            <person name="Yang C."/>
        </authorList>
    </citation>
    <scope>NUCLEOTIDE SEQUENCE</scope>
    <source>
        <strain evidence="4">Cx-624</strain>
    </source>
</reference>
<dbReference type="Proteomes" id="UP000539710">
    <property type="component" value="Unassembled WGS sequence"/>
</dbReference>
<accession>A0A7D7QJE8</accession>
<dbReference type="InterPro" id="IPR029044">
    <property type="entry name" value="Nucleotide-diphossugar_trans"/>
</dbReference>
<feature type="domain" description="DUF2062" evidence="3">
    <location>
        <begin position="258"/>
        <end position="386"/>
    </location>
</feature>
<sequence>MTPAETRILLKKHKICVLIATYNNHKTLARVLDGVLQYTADIIVVNDGSTDTTASILTQYQDIKIISLPENRGKGNALSTGFTEARILGFNHALTIDSDGQHYPDDIPVFVQALENESIDVLLVGDRNMEQAGIPQKSSVGNRISTFWFWFETGITLKDTQSGYRLYPLNKIPKKFYTPKFEFEIEIMVRTAWKGVPVKNVPVKVLYDPEERVSHFRPFTDFVRISILNTVLVFIAIFYIAPRRFIRNFKKKSFKRFLKEDVLESAGSNRKKAMSIALGTFIGLSPFWGLQTFLTISLAVLLKLNKVLAFAFSNVSIPPFIPLIVGGSLAIGGYLLGAETNFMDQEFSLDLVKKHLLQYVLGSLILATVVSALFGFGFYYFLEKFNSEENDSTTS</sequence>
<dbReference type="SUPFAM" id="SSF53448">
    <property type="entry name" value="Nucleotide-diphospho-sugar transferases"/>
    <property type="match status" value="1"/>
</dbReference>
<organism evidence="5 6">
    <name type="scientific">Marnyiella aurantia</name>
    <dbReference type="NCBI Taxonomy" id="2758037"/>
    <lineage>
        <taxon>Bacteria</taxon>
        <taxon>Pseudomonadati</taxon>
        <taxon>Bacteroidota</taxon>
        <taxon>Flavobacteriia</taxon>
        <taxon>Flavobacteriales</taxon>
        <taxon>Weeksellaceae</taxon>
        <taxon>Marnyiella</taxon>
    </lineage>
</organism>
<dbReference type="Pfam" id="PF09835">
    <property type="entry name" value="DUF2062"/>
    <property type="match status" value="1"/>
</dbReference>
<gene>
    <name evidence="5" type="ORF">H1R16_06715</name>
    <name evidence="4" type="ORF">H2507_08725</name>
</gene>
<evidence type="ECO:0000256" key="1">
    <source>
        <dbReference type="SAM" id="Phobius"/>
    </source>
</evidence>
<dbReference type="PANTHER" id="PTHR10859">
    <property type="entry name" value="GLYCOSYL TRANSFERASE"/>
    <property type="match status" value="1"/>
</dbReference>